<evidence type="ECO:0000313" key="1">
    <source>
        <dbReference type="EMBL" id="EAX93997.1"/>
    </source>
</evidence>
<dbReference type="VEuPathDB" id="TrichDB:TVAG_356440"/>
<evidence type="ECO:0000313" key="2">
    <source>
        <dbReference type="Proteomes" id="UP000001542"/>
    </source>
</evidence>
<protein>
    <submittedName>
        <fullName evidence="1">Uncharacterized protein</fullName>
    </submittedName>
</protein>
<proteinExistence type="predicted"/>
<reference evidence="1" key="1">
    <citation type="submission" date="2006-10" db="EMBL/GenBank/DDBJ databases">
        <authorList>
            <person name="Amadeo P."/>
            <person name="Zhao Q."/>
            <person name="Wortman J."/>
            <person name="Fraser-Liggett C."/>
            <person name="Carlton J."/>
        </authorList>
    </citation>
    <scope>NUCLEOTIDE SEQUENCE</scope>
    <source>
        <strain evidence="1">G3</strain>
    </source>
</reference>
<reference evidence="1" key="2">
    <citation type="journal article" date="2007" name="Science">
        <title>Draft genome sequence of the sexually transmitted pathogen Trichomonas vaginalis.</title>
        <authorList>
            <person name="Carlton J.M."/>
            <person name="Hirt R.P."/>
            <person name="Silva J.C."/>
            <person name="Delcher A.L."/>
            <person name="Schatz M."/>
            <person name="Zhao Q."/>
            <person name="Wortman J.R."/>
            <person name="Bidwell S.L."/>
            <person name="Alsmark U.C.M."/>
            <person name="Besteiro S."/>
            <person name="Sicheritz-Ponten T."/>
            <person name="Noel C.J."/>
            <person name="Dacks J.B."/>
            <person name="Foster P.G."/>
            <person name="Simillion C."/>
            <person name="Van de Peer Y."/>
            <person name="Miranda-Saavedra D."/>
            <person name="Barton G.J."/>
            <person name="Westrop G.D."/>
            <person name="Mueller S."/>
            <person name="Dessi D."/>
            <person name="Fiori P.L."/>
            <person name="Ren Q."/>
            <person name="Paulsen I."/>
            <person name="Zhang H."/>
            <person name="Bastida-Corcuera F.D."/>
            <person name="Simoes-Barbosa A."/>
            <person name="Brown M.T."/>
            <person name="Hayes R.D."/>
            <person name="Mukherjee M."/>
            <person name="Okumura C.Y."/>
            <person name="Schneider R."/>
            <person name="Smith A.J."/>
            <person name="Vanacova S."/>
            <person name="Villalvazo M."/>
            <person name="Haas B.J."/>
            <person name="Pertea M."/>
            <person name="Feldblyum T.V."/>
            <person name="Utterback T.R."/>
            <person name="Shu C.L."/>
            <person name="Osoegawa K."/>
            <person name="de Jong P.J."/>
            <person name="Hrdy I."/>
            <person name="Horvathova L."/>
            <person name="Zubacova Z."/>
            <person name="Dolezal P."/>
            <person name="Malik S.B."/>
            <person name="Logsdon J.M. Jr."/>
            <person name="Henze K."/>
            <person name="Gupta A."/>
            <person name="Wang C.C."/>
            <person name="Dunne R.L."/>
            <person name="Upcroft J.A."/>
            <person name="Upcroft P."/>
            <person name="White O."/>
            <person name="Salzberg S.L."/>
            <person name="Tang P."/>
            <person name="Chiu C.-H."/>
            <person name="Lee Y.-S."/>
            <person name="Embley T.M."/>
            <person name="Coombs G.H."/>
            <person name="Mottram J.C."/>
            <person name="Tachezy J."/>
            <person name="Fraser-Liggett C.M."/>
            <person name="Johnson P.J."/>
        </authorList>
    </citation>
    <scope>NUCLEOTIDE SEQUENCE [LARGE SCALE GENOMIC DNA]</scope>
    <source>
        <strain evidence="1">G3</strain>
    </source>
</reference>
<dbReference type="EMBL" id="DS113881">
    <property type="protein sequence ID" value="EAX93997.1"/>
    <property type="molecule type" value="Genomic_DNA"/>
</dbReference>
<dbReference type="VEuPathDB" id="TrichDB:TVAGG3_0152660"/>
<sequence>MTFDLVQDNPNISLTKPTKSDISFAGSKVIILGNPEFGKNGNVGDSITAFSQVISQLIQENGFSDVFILGKLFDSQLSSDLNEINLLSNVISQINCKFHILPSSQEQRKIQQLPNSDIDYIKTLIASFTKRIDSGPINFCFTHNIGNEIVIAEDAGCNFLMFLKNCYRNAIGVQDFLISSYVDGIFVDFMQKVASTGTFLDSSSIGYLILDFQETVQLEVVSTILPGKSPQKKSQPANDDDCCCKIC</sequence>
<accession>A2FM63</accession>
<dbReference type="InParanoid" id="A2FM63"/>
<name>A2FM63_TRIV3</name>
<dbReference type="KEGG" id="tva:4751721"/>
<dbReference type="RefSeq" id="XP_001306927.1">
    <property type="nucleotide sequence ID" value="XM_001306926.1"/>
</dbReference>
<keyword evidence="2" id="KW-1185">Reference proteome</keyword>
<dbReference type="Proteomes" id="UP000001542">
    <property type="component" value="Unassembled WGS sequence"/>
</dbReference>
<gene>
    <name evidence="1" type="ORF">TVAG_356440</name>
</gene>
<organism evidence="1 2">
    <name type="scientific">Trichomonas vaginalis (strain ATCC PRA-98 / G3)</name>
    <dbReference type="NCBI Taxonomy" id="412133"/>
    <lineage>
        <taxon>Eukaryota</taxon>
        <taxon>Metamonada</taxon>
        <taxon>Parabasalia</taxon>
        <taxon>Trichomonadida</taxon>
        <taxon>Trichomonadidae</taxon>
        <taxon>Trichomonas</taxon>
    </lineage>
</organism>
<dbReference type="AlphaFoldDB" id="A2FM63"/>